<dbReference type="STRING" id="751945.Theos_0353"/>
<dbReference type="KEGG" id="tos:Theos_0353"/>
<feature type="signal peptide" evidence="1">
    <location>
        <begin position="1"/>
        <end position="17"/>
    </location>
</feature>
<dbReference type="HOGENOM" id="CLU_1395744_0_0_0"/>
<dbReference type="Proteomes" id="UP000000211">
    <property type="component" value="Chromosome"/>
</dbReference>
<name>K7QVQ9_THEOS</name>
<dbReference type="OrthoDB" id="33308at2"/>
<proteinExistence type="predicted"/>
<protein>
    <submittedName>
        <fullName evidence="2">Uncharacterized protein</fullName>
    </submittedName>
</protein>
<evidence type="ECO:0000256" key="1">
    <source>
        <dbReference type="SAM" id="SignalP"/>
    </source>
</evidence>
<reference evidence="2 3" key="1">
    <citation type="journal article" date="2013" name="Genome Announc.">
        <title>Whole Genome Sequencing of Thermus oshimai JL-2 and Thermus thermophilus JL-18, Incomplete Denitrifiers from the United States Great Basin.</title>
        <authorList>
            <person name="Murugapiran S.K."/>
            <person name="Huntemann M."/>
            <person name="Wei C.L."/>
            <person name="Han J."/>
            <person name="Detter J.C."/>
            <person name="Han C.S."/>
            <person name="Erkkila T.H."/>
            <person name="Teshima H."/>
            <person name="Chen A."/>
            <person name="Kyrpides N."/>
            <person name="Mavrommatis K."/>
            <person name="Markowitz V."/>
            <person name="Szeto E."/>
            <person name="Ivanova N."/>
            <person name="Pagani I."/>
            <person name="Lam J."/>
            <person name="McDonald A.I."/>
            <person name="Dodsworth J.A."/>
            <person name="Pati A."/>
            <person name="Goodwin L."/>
            <person name="Peters L."/>
            <person name="Pitluck S."/>
            <person name="Woyke T."/>
            <person name="Hedlund B.P."/>
        </authorList>
    </citation>
    <scope>NUCLEOTIDE SEQUENCE</scope>
    <source>
        <strain evidence="2 3">JL-2</strain>
    </source>
</reference>
<keyword evidence="1" id="KW-0732">Signal</keyword>
<gene>
    <name evidence="2" type="ORF">Theos_0353</name>
</gene>
<feature type="chain" id="PRO_5003909811" evidence="1">
    <location>
        <begin position="18"/>
        <end position="186"/>
    </location>
</feature>
<evidence type="ECO:0000313" key="2">
    <source>
        <dbReference type="EMBL" id="AFV75428.1"/>
    </source>
</evidence>
<keyword evidence="3" id="KW-1185">Reference proteome</keyword>
<dbReference type="EMBL" id="CP003249">
    <property type="protein sequence ID" value="AFV75428.1"/>
    <property type="molecule type" value="Genomic_DNA"/>
</dbReference>
<dbReference type="eggNOG" id="ENOG5030PV5">
    <property type="taxonomic scope" value="Bacteria"/>
</dbReference>
<dbReference type="RefSeq" id="WP_016328625.1">
    <property type="nucleotide sequence ID" value="NC_019386.1"/>
</dbReference>
<dbReference type="PATRIC" id="fig|751945.3.peg.343"/>
<dbReference type="AlphaFoldDB" id="K7QVQ9"/>
<evidence type="ECO:0000313" key="3">
    <source>
        <dbReference type="Proteomes" id="UP000000211"/>
    </source>
</evidence>
<sequence length="186" mass="20034">MRNALAALLLLAGLAVAQGTGVDYRQAALAAGLLARLQTVEKSAQGEEKLLTWAKTLKGRAEQAYAQGAHFKAAREAQAALLLFRAAEAQKAQVGRGPKGRWDHRGLGFRDGRFQMHRFPQAPAPGMRGGPALVDRAEKELAYYRGQDPLVKDLIAEAKARLEKEPVKAALLARAALALISAERGF</sequence>
<accession>K7QVQ9</accession>
<organism evidence="2 3">
    <name type="scientific">Thermus oshimai JL-2</name>
    <dbReference type="NCBI Taxonomy" id="751945"/>
    <lineage>
        <taxon>Bacteria</taxon>
        <taxon>Thermotogati</taxon>
        <taxon>Deinococcota</taxon>
        <taxon>Deinococci</taxon>
        <taxon>Thermales</taxon>
        <taxon>Thermaceae</taxon>
        <taxon>Thermus</taxon>
    </lineage>
</organism>